<evidence type="ECO:0000313" key="2">
    <source>
        <dbReference type="Proteomes" id="UP000184171"/>
    </source>
</evidence>
<protein>
    <recommendedName>
        <fullName evidence="3">Metanogen output domain-containing protein</fullName>
    </recommendedName>
</protein>
<dbReference type="Proteomes" id="UP000184171">
    <property type="component" value="Unassembled WGS sequence"/>
</dbReference>
<keyword evidence="2" id="KW-1185">Reference proteome</keyword>
<proteinExistence type="predicted"/>
<gene>
    <name evidence="1" type="ORF">SAMN02745165_01805</name>
</gene>
<dbReference type="OrthoDB" id="9255626at2"/>
<dbReference type="STRING" id="1122189.SAMN02745165_01805"/>
<reference evidence="1 2" key="1">
    <citation type="submission" date="2016-11" db="EMBL/GenBank/DDBJ databases">
        <authorList>
            <person name="Jaros S."/>
            <person name="Januszkiewicz K."/>
            <person name="Wedrychowicz H."/>
        </authorList>
    </citation>
    <scope>NUCLEOTIDE SEQUENCE [LARGE SCALE GENOMIC DNA]</scope>
    <source>
        <strain evidence="1 2">DSM 5091</strain>
    </source>
</reference>
<name>A0A1M6HEF3_MALRU</name>
<accession>A0A1M6HEF3</accession>
<dbReference type="RefSeq" id="WP_072908048.1">
    <property type="nucleotide sequence ID" value="NZ_FQZT01000005.1"/>
</dbReference>
<dbReference type="AlphaFoldDB" id="A0A1M6HEF3"/>
<dbReference type="EMBL" id="FQZT01000005">
    <property type="protein sequence ID" value="SHJ20561.1"/>
    <property type="molecule type" value="Genomic_DNA"/>
</dbReference>
<evidence type="ECO:0000313" key="1">
    <source>
        <dbReference type="EMBL" id="SHJ20561.1"/>
    </source>
</evidence>
<sequence length="163" mass="18620">MDSRFNNIDSIKKLWWLHDSYWHATVVKEFGMEKANELNLAAAEKFFRKYTLLLLKTGEIKKPQSIEDLVDIFRVVWATCFPDGMYLDAPITIEGNTATWMGTECHAYDSLRSAKMDTGYACGCQAIRNGVMKALRLKVDHSIEESLINGDGRCVIKFSFQPK</sequence>
<evidence type="ECO:0008006" key="3">
    <source>
        <dbReference type="Google" id="ProtNLM"/>
    </source>
</evidence>
<organism evidence="1 2">
    <name type="scientific">Malonomonas rubra DSM 5091</name>
    <dbReference type="NCBI Taxonomy" id="1122189"/>
    <lineage>
        <taxon>Bacteria</taxon>
        <taxon>Pseudomonadati</taxon>
        <taxon>Thermodesulfobacteriota</taxon>
        <taxon>Desulfuromonadia</taxon>
        <taxon>Desulfuromonadales</taxon>
        <taxon>Geopsychrobacteraceae</taxon>
        <taxon>Malonomonas</taxon>
    </lineage>
</organism>